<dbReference type="AlphaFoldDB" id="A0AAD5H1B4"/>
<dbReference type="GO" id="GO:0035529">
    <property type="term" value="F:NADH pyrophosphatase activity"/>
    <property type="evidence" value="ECO:0007669"/>
    <property type="project" value="TreeGrafter"/>
</dbReference>
<dbReference type="PROSITE" id="PS00893">
    <property type="entry name" value="NUDIX_BOX"/>
    <property type="match status" value="1"/>
</dbReference>
<comment type="similarity">
    <text evidence="2">Belongs to the janus family.</text>
</comment>
<evidence type="ECO:0000256" key="4">
    <source>
        <dbReference type="ARBA" id="ARBA00022723"/>
    </source>
</evidence>
<dbReference type="Proteomes" id="UP001205105">
    <property type="component" value="Unassembled WGS sequence"/>
</dbReference>
<evidence type="ECO:0000256" key="1">
    <source>
        <dbReference type="ARBA" id="ARBA00001946"/>
    </source>
</evidence>
<evidence type="ECO:0000313" key="12">
    <source>
        <dbReference type="Proteomes" id="UP001205105"/>
    </source>
</evidence>
<dbReference type="GO" id="GO:0005777">
    <property type="term" value="C:peroxisome"/>
    <property type="evidence" value="ECO:0007669"/>
    <property type="project" value="TreeGrafter"/>
</dbReference>
<evidence type="ECO:0000256" key="6">
    <source>
        <dbReference type="ARBA" id="ARBA00022842"/>
    </source>
</evidence>
<dbReference type="InterPro" id="IPR020084">
    <property type="entry name" value="NUDIX_hydrolase_CS"/>
</dbReference>
<sequence length="384" mass="40435">MQVTLRCACPASYTQVATSGGHSRQAVAAPGSSGRRPRAIYPRIDPAVIVAVGCGDWLLLGRKASWDAGRYSCLAGFAEVAETLEQAVAREVLEEAGVQVDPRSARYHSSQPWPFPQSLMIGFTAEAAPAADATGPGAADAPPRRGLNLLAGPGAVAACDVGLLPSEADRYLLPRLPTIQVDTDELEDARWFHADYLAANLRAASSGSSPPSVLRGAPGAAAGEAPFRIPGPYALANRIISSWLHERQQLQALEGGSAEDAAAAAALAAVPDVCIDEGSFKYVLLRLSTADGLHSKLLVWGDSRAAYHNHVMQHCAAQVRALAPDAGLKLETLGGGRMEHYASQGVVSIYGFSSAFGQAPHDVTAALLRRWLPRHDISVAYNGY</sequence>
<keyword evidence="7" id="KW-0520">NAD</keyword>
<dbReference type="Gene3D" id="3.50.20.20">
    <property type="entry name" value="Janus/Ocnus"/>
    <property type="match status" value="1"/>
</dbReference>
<keyword evidence="4" id="KW-0479">Metal-binding</keyword>
<dbReference type="Pfam" id="PF00293">
    <property type="entry name" value="NUDIX"/>
    <property type="match status" value="1"/>
</dbReference>
<evidence type="ECO:0000256" key="2">
    <source>
        <dbReference type="ARBA" id="ARBA00010971"/>
    </source>
</evidence>
<keyword evidence="5" id="KW-0378">Hydrolase</keyword>
<reference evidence="11" key="1">
    <citation type="submission" date="2020-11" db="EMBL/GenBank/DDBJ databases">
        <title>Chlorella ohadii genome sequencing and assembly.</title>
        <authorList>
            <person name="Murik O."/>
            <person name="Treves H."/>
            <person name="Kedem I."/>
            <person name="Shotland Y."/>
            <person name="Kaplan A."/>
        </authorList>
    </citation>
    <scope>NUCLEOTIDE SEQUENCE</scope>
    <source>
        <strain evidence="11">1</strain>
    </source>
</reference>
<keyword evidence="6" id="KW-0460">Magnesium</keyword>
<dbReference type="EMBL" id="JADXDR010000152">
    <property type="protein sequence ID" value="KAI7837453.1"/>
    <property type="molecule type" value="Genomic_DNA"/>
</dbReference>
<dbReference type="InterPro" id="IPR000086">
    <property type="entry name" value="NUDIX_hydrolase_dom"/>
</dbReference>
<dbReference type="InterPro" id="IPR015797">
    <property type="entry name" value="NUDIX_hydrolase-like_dom_sf"/>
</dbReference>
<dbReference type="InterPro" id="IPR050241">
    <property type="entry name" value="NAD-cap_RNA_hydrolase_NudC"/>
</dbReference>
<dbReference type="SUPFAM" id="SSF143724">
    <property type="entry name" value="PHP14-like"/>
    <property type="match status" value="1"/>
</dbReference>
<dbReference type="GO" id="GO:0046872">
    <property type="term" value="F:metal ion binding"/>
    <property type="evidence" value="ECO:0007669"/>
    <property type="project" value="UniProtKB-KW"/>
</dbReference>
<evidence type="ECO:0000256" key="7">
    <source>
        <dbReference type="ARBA" id="ARBA00023027"/>
    </source>
</evidence>
<dbReference type="EC" id="3.6.1.22" evidence="3"/>
<feature type="binding site" evidence="9">
    <location>
        <position position="281"/>
    </location>
    <ligand>
        <name>substrate</name>
    </ligand>
</feature>
<dbReference type="CDD" id="cd03429">
    <property type="entry name" value="NUDIX_NADH_pyrophosphatase_Nudt13"/>
    <property type="match status" value="1"/>
</dbReference>
<organism evidence="11 12">
    <name type="scientific">Chlorella ohadii</name>
    <dbReference type="NCBI Taxonomy" id="2649997"/>
    <lineage>
        <taxon>Eukaryota</taxon>
        <taxon>Viridiplantae</taxon>
        <taxon>Chlorophyta</taxon>
        <taxon>core chlorophytes</taxon>
        <taxon>Trebouxiophyceae</taxon>
        <taxon>Chlorellales</taxon>
        <taxon>Chlorellaceae</taxon>
        <taxon>Chlorella clade</taxon>
        <taxon>Chlorella</taxon>
    </lineage>
</organism>
<dbReference type="InterPro" id="IPR049734">
    <property type="entry name" value="NudC-like_C"/>
</dbReference>
<accession>A0AAD5H1B4</accession>
<proteinExistence type="inferred from homology"/>
<comment type="cofactor">
    <cofactor evidence="1">
        <name>Mg(2+)</name>
        <dbReference type="ChEBI" id="CHEBI:18420"/>
    </cofactor>
</comment>
<dbReference type="PROSITE" id="PS51462">
    <property type="entry name" value="NUDIX"/>
    <property type="match status" value="1"/>
</dbReference>
<dbReference type="Pfam" id="PF05005">
    <property type="entry name" value="Ocnus"/>
    <property type="match status" value="1"/>
</dbReference>
<feature type="active site" description="Proton acceptor" evidence="8">
    <location>
        <position position="308"/>
    </location>
</feature>
<comment type="caution">
    <text evidence="11">The sequence shown here is derived from an EMBL/GenBank/DDBJ whole genome shotgun (WGS) entry which is preliminary data.</text>
</comment>
<name>A0AAD5H1B4_9CHLO</name>
<evidence type="ECO:0000256" key="5">
    <source>
        <dbReference type="ARBA" id="ARBA00022801"/>
    </source>
</evidence>
<dbReference type="PANTHER" id="PTHR42904:SF8">
    <property type="entry name" value="NAD(+) DIPHOSPHATASE"/>
    <property type="match status" value="1"/>
</dbReference>
<keyword evidence="12" id="KW-1185">Reference proteome</keyword>
<dbReference type="Gene3D" id="3.90.79.10">
    <property type="entry name" value="Nucleoside Triphosphate Pyrophosphohydrolase"/>
    <property type="match status" value="1"/>
</dbReference>
<dbReference type="GO" id="GO:0006742">
    <property type="term" value="P:NADP+ catabolic process"/>
    <property type="evidence" value="ECO:0007669"/>
    <property type="project" value="TreeGrafter"/>
</dbReference>
<dbReference type="InterPro" id="IPR007702">
    <property type="entry name" value="Janus"/>
</dbReference>
<evidence type="ECO:0000256" key="3">
    <source>
        <dbReference type="ARBA" id="ARBA00012381"/>
    </source>
</evidence>
<dbReference type="GO" id="GO:0005829">
    <property type="term" value="C:cytosol"/>
    <property type="evidence" value="ECO:0007669"/>
    <property type="project" value="TreeGrafter"/>
</dbReference>
<dbReference type="PANTHER" id="PTHR42904">
    <property type="entry name" value="NUDIX HYDROLASE, NUDC SUBFAMILY"/>
    <property type="match status" value="1"/>
</dbReference>
<dbReference type="SUPFAM" id="SSF55811">
    <property type="entry name" value="Nudix"/>
    <property type="match status" value="1"/>
</dbReference>
<evidence type="ECO:0000259" key="10">
    <source>
        <dbReference type="PROSITE" id="PS51462"/>
    </source>
</evidence>
<feature type="domain" description="Nudix hydrolase" evidence="10">
    <location>
        <begin position="42"/>
        <end position="214"/>
    </location>
</feature>
<evidence type="ECO:0000256" key="8">
    <source>
        <dbReference type="PIRSR" id="PIRSR607702-1"/>
    </source>
</evidence>
<dbReference type="GO" id="GO:0019677">
    <property type="term" value="P:NAD+ catabolic process"/>
    <property type="evidence" value="ECO:0007669"/>
    <property type="project" value="TreeGrafter"/>
</dbReference>
<protein>
    <recommendedName>
        <fullName evidence="3">NAD(+) diphosphatase</fullName>
        <ecNumber evidence="3">3.6.1.22</ecNumber>
    </recommendedName>
</protein>
<evidence type="ECO:0000256" key="9">
    <source>
        <dbReference type="PIRSR" id="PIRSR607702-2"/>
    </source>
</evidence>
<evidence type="ECO:0000313" key="11">
    <source>
        <dbReference type="EMBL" id="KAI7837453.1"/>
    </source>
</evidence>
<gene>
    <name evidence="11" type="ORF">COHA_008711</name>
</gene>
<dbReference type="InterPro" id="IPR038596">
    <property type="entry name" value="Janus_sf"/>
</dbReference>